<reference evidence="2 3" key="1">
    <citation type="submission" date="2020-11" db="EMBL/GenBank/DDBJ databases">
        <title>Winogradskyella marina sp. nov., isolated from marine sediment.</title>
        <authorList>
            <person name="Bo J."/>
            <person name="Wang S."/>
            <person name="Song X."/>
            <person name="Du Z."/>
        </authorList>
    </citation>
    <scope>NUCLEOTIDE SEQUENCE [LARGE SCALE GENOMIC DNA]</scope>
    <source>
        <strain evidence="2 3">F6397</strain>
    </source>
</reference>
<name>A0ABS0EKG3_9FLAO</name>
<dbReference type="RefSeq" id="WP_195872211.1">
    <property type="nucleotide sequence ID" value="NZ_JADOET010000013.1"/>
</dbReference>
<protein>
    <recommendedName>
        <fullName evidence="4">DUF4625 domain-containing protein</fullName>
    </recommendedName>
</protein>
<organism evidence="2 3">
    <name type="scientific">Winogradskyella marina</name>
    <dbReference type="NCBI Taxonomy" id="2785530"/>
    <lineage>
        <taxon>Bacteria</taxon>
        <taxon>Pseudomonadati</taxon>
        <taxon>Bacteroidota</taxon>
        <taxon>Flavobacteriia</taxon>
        <taxon>Flavobacteriales</taxon>
        <taxon>Flavobacteriaceae</taxon>
        <taxon>Winogradskyella</taxon>
    </lineage>
</organism>
<accession>A0ABS0EKG3</accession>
<feature type="signal peptide" evidence="1">
    <location>
        <begin position="1"/>
        <end position="21"/>
    </location>
</feature>
<keyword evidence="3" id="KW-1185">Reference proteome</keyword>
<evidence type="ECO:0000313" key="2">
    <source>
        <dbReference type="EMBL" id="MBF8150953.1"/>
    </source>
</evidence>
<feature type="chain" id="PRO_5046542250" description="DUF4625 domain-containing protein" evidence="1">
    <location>
        <begin position="22"/>
        <end position="174"/>
    </location>
</feature>
<comment type="caution">
    <text evidence="2">The sequence shown here is derived from an EMBL/GenBank/DDBJ whole genome shotgun (WGS) entry which is preliminary data.</text>
</comment>
<sequence length="174" mass="19511">MKSQRFQLLTLVLIFIFIACSPEDNTNTAPEDINEFVFNGNSYPLLSAIISNDNSSNTTEIRLFNKISSEITSNSDLTDVDYVHFNINTESLQNTTYNTFEDYNISINGSVIDSEFNPGTILLASDHPELDSYAASGSLSITNFTPYNIVFTFTFTRNDGEVIIGRYDGNYYTP</sequence>
<dbReference type="PROSITE" id="PS51257">
    <property type="entry name" value="PROKAR_LIPOPROTEIN"/>
    <property type="match status" value="1"/>
</dbReference>
<keyword evidence="1" id="KW-0732">Signal</keyword>
<gene>
    <name evidence="2" type="ORF">ITJ86_13660</name>
</gene>
<dbReference type="EMBL" id="JADOET010000013">
    <property type="protein sequence ID" value="MBF8150953.1"/>
    <property type="molecule type" value="Genomic_DNA"/>
</dbReference>
<evidence type="ECO:0000313" key="3">
    <source>
        <dbReference type="Proteomes" id="UP000611215"/>
    </source>
</evidence>
<proteinExistence type="predicted"/>
<evidence type="ECO:0000256" key="1">
    <source>
        <dbReference type="SAM" id="SignalP"/>
    </source>
</evidence>
<dbReference type="Proteomes" id="UP000611215">
    <property type="component" value="Unassembled WGS sequence"/>
</dbReference>
<evidence type="ECO:0008006" key="4">
    <source>
        <dbReference type="Google" id="ProtNLM"/>
    </source>
</evidence>